<dbReference type="PANTHER" id="PTHR45982">
    <property type="entry name" value="REGULATOR OF CHROMOSOME CONDENSATION"/>
    <property type="match status" value="1"/>
</dbReference>
<evidence type="ECO:0000256" key="1">
    <source>
        <dbReference type="SAM" id="MobiDB-lite"/>
    </source>
</evidence>
<feature type="compositionally biased region" description="Acidic residues" evidence="1">
    <location>
        <begin position="40"/>
        <end position="65"/>
    </location>
</feature>
<sequence>MKSALTLGAVAIAAATTLVHCASQDEHPGTVEDAGRSEDAASEAEADAGADADASDAATEDEYEIPDGSVSCEASPCVVALGGSDEALGTFCALLDDKTVQCWGSNILQRLGYVPAGGGFPMSTTPHRLPNLSGVTSLSVGGYNACARVEDGSVFCWGQDILVGAGMSPDAGPVSPGGALPTRMDLVPLAKDVAVGTQTACVTSATGGLSCWGRNTASQLARPTSEVGGPSEIPVGGRSIALAAPGQDAMFAVTTSGELLSWGGARCINVSPSCAYLLGRGTSEDPDPVPTLVPDLSKVRAVAPASRYACAIAGRHVECWGGNTNGELGRGFVTDVSKLPAPTILSRVTEAEDADAGLPHRADIPLQIVGNKSKTCAVMGSGRVYCWGPGQPPSERGRPTRVDGLSGPVVALALNENTSCALLRSGVVECWGGNVVGNLGRGIDDGFLDQEWVDLKPAPVTFER</sequence>
<dbReference type="OrthoDB" id="9758365at2"/>
<dbReference type="InterPro" id="IPR009091">
    <property type="entry name" value="RCC1/BLIP-II"/>
</dbReference>
<evidence type="ECO:0000313" key="2">
    <source>
        <dbReference type="EMBL" id="AKU96550.1"/>
    </source>
</evidence>
<dbReference type="RefSeq" id="WP_146647820.1">
    <property type="nucleotide sequence ID" value="NZ_CP012333.1"/>
</dbReference>
<dbReference type="GO" id="GO:0005085">
    <property type="term" value="F:guanyl-nucleotide exchange factor activity"/>
    <property type="evidence" value="ECO:0007669"/>
    <property type="project" value="TreeGrafter"/>
</dbReference>
<dbReference type="AlphaFoldDB" id="A0A0K1PSN4"/>
<proteinExistence type="predicted"/>
<reference evidence="2 3" key="1">
    <citation type="submission" date="2015-08" db="EMBL/GenBank/DDBJ databases">
        <authorList>
            <person name="Babu N.S."/>
            <person name="Beckwith C.J."/>
            <person name="Beseler K.G."/>
            <person name="Brison A."/>
            <person name="Carone J.V."/>
            <person name="Caskin T.P."/>
            <person name="Diamond M."/>
            <person name="Durham M.E."/>
            <person name="Foxe J.M."/>
            <person name="Go M."/>
            <person name="Henderson B.A."/>
            <person name="Jones I.B."/>
            <person name="McGettigan J.A."/>
            <person name="Micheletti S.J."/>
            <person name="Nasrallah M.E."/>
            <person name="Ortiz D."/>
            <person name="Piller C.R."/>
            <person name="Privatt S.R."/>
            <person name="Schneider S.L."/>
            <person name="Sharp S."/>
            <person name="Smith T.C."/>
            <person name="Stanton J.D."/>
            <person name="Ullery H.E."/>
            <person name="Wilson R.J."/>
            <person name="Serrano M.G."/>
            <person name="Buck G."/>
            <person name="Lee V."/>
            <person name="Wang Y."/>
            <person name="Carvalho R."/>
            <person name="Voegtly L."/>
            <person name="Shi R."/>
            <person name="Duckworth R."/>
            <person name="Johnson A."/>
            <person name="Loviza R."/>
            <person name="Walstead R."/>
            <person name="Shah Z."/>
            <person name="Kiflezghi M."/>
            <person name="Wade K."/>
            <person name="Ball S.L."/>
            <person name="Bradley K.W."/>
            <person name="Asai D.J."/>
            <person name="Bowman C.A."/>
            <person name="Russell D.A."/>
            <person name="Pope W.H."/>
            <person name="Jacobs-Sera D."/>
            <person name="Hendrix R.W."/>
            <person name="Hatfull G.F."/>
        </authorList>
    </citation>
    <scope>NUCLEOTIDE SEQUENCE [LARGE SCALE GENOMIC DNA]</scope>
    <source>
        <strain evidence="2 3">DSM 27648</strain>
    </source>
</reference>
<gene>
    <name evidence="2" type="ORF">AKJ09_03214</name>
</gene>
<dbReference type="Gene3D" id="2.130.10.30">
    <property type="entry name" value="Regulator of chromosome condensation 1/beta-lactamase-inhibitor protein II"/>
    <property type="match status" value="3"/>
</dbReference>
<feature type="compositionally biased region" description="Basic and acidic residues" evidence="1">
    <location>
        <begin position="24"/>
        <end position="39"/>
    </location>
</feature>
<name>A0A0K1PSN4_9BACT</name>
<dbReference type="InterPro" id="IPR051553">
    <property type="entry name" value="Ran_GTPase-activating"/>
</dbReference>
<organism evidence="2 3">
    <name type="scientific">Labilithrix luteola</name>
    <dbReference type="NCBI Taxonomy" id="1391654"/>
    <lineage>
        <taxon>Bacteria</taxon>
        <taxon>Pseudomonadati</taxon>
        <taxon>Myxococcota</taxon>
        <taxon>Polyangia</taxon>
        <taxon>Polyangiales</taxon>
        <taxon>Labilitrichaceae</taxon>
        <taxon>Labilithrix</taxon>
    </lineage>
</organism>
<evidence type="ECO:0008006" key="4">
    <source>
        <dbReference type="Google" id="ProtNLM"/>
    </source>
</evidence>
<feature type="region of interest" description="Disordered" evidence="1">
    <location>
        <begin position="24"/>
        <end position="67"/>
    </location>
</feature>
<dbReference type="SUPFAM" id="SSF50985">
    <property type="entry name" value="RCC1/BLIP-II"/>
    <property type="match status" value="1"/>
</dbReference>
<dbReference type="PANTHER" id="PTHR45982:SF1">
    <property type="entry name" value="REGULATOR OF CHROMOSOME CONDENSATION"/>
    <property type="match status" value="1"/>
</dbReference>
<evidence type="ECO:0000313" key="3">
    <source>
        <dbReference type="Proteomes" id="UP000064967"/>
    </source>
</evidence>
<protein>
    <recommendedName>
        <fullName evidence="4">BNR repeat domain protein</fullName>
    </recommendedName>
</protein>
<dbReference type="Pfam" id="PF13540">
    <property type="entry name" value="RCC1_2"/>
    <property type="match status" value="1"/>
</dbReference>
<accession>A0A0K1PSN4</accession>
<dbReference type="KEGG" id="llu:AKJ09_03214"/>
<dbReference type="EMBL" id="CP012333">
    <property type="protein sequence ID" value="AKU96550.1"/>
    <property type="molecule type" value="Genomic_DNA"/>
</dbReference>
<dbReference type="GO" id="GO:0005737">
    <property type="term" value="C:cytoplasm"/>
    <property type="evidence" value="ECO:0007669"/>
    <property type="project" value="TreeGrafter"/>
</dbReference>
<dbReference type="PROSITE" id="PS50012">
    <property type="entry name" value="RCC1_3"/>
    <property type="match status" value="1"/>
</dbReference>
<dbReference type="STRING" id="1391654.AKJ09_03214"/>
<dbReference type="Proteomes" id="UP000064967">
    <property type="component" value="Chromosome"/>
</dbReference>
<dbReference type="InterPro" id="IPR000408">
    <property type="entry name" value="Reg_chr_condens"/>
</dbReference>
<keyword evidence="3" id="KW-1185">Reference proteome</keyword>